<evidence type="ECO:0000313" key="2">
    <source>
        <dbReference type="Proteomes" id="UP000242715"/>
    </source>
</evidence>
<protein>
    <submittedName>
        <fullName evidence="1">Uncharacterized protein</fullName>
    </submittedName>
</protein>
<name>A0A2Z6M962_TRISU</name>
<dbReference type="AlphaFoldDB" id="A0A2Z6M962"/>
<gene>
    <name evidence="1" type="ORF">TSUD_124240</name>
</gene>
<keyword evidence="2" id="KW-1185">Reference proteome</keyword>
<organism evidence="1 2">
    <name type="scientific">Trifolium subterraneum</name>
    <name type="common">Subterranean clover</name>
    <dbReference type="NCBI Taxonomy" id="3900"/>
    <lineage>
        <taxon>Eukaryota</taxon>
        <taxon>Viridiplantae</taxon>
        <taxon>Streptophyta</taxon>
        <taxon>Embryophyta</taxon>
        <taxon>Tracheophyta</taxon>
        <taxon>Spermatophyta</taxon>
        <taxon>Magnoliopsida</taxon>
        <taxon>eudicotyledons</taxon>
        <taxon>Gunneridae</taxon>
        <taxon>Pentapetalae</taxon>
        <taxon>rosids</taxon>
        <taxon>fabids</taxon>
        <taxon>Fabales</taxon>
        <taxon>Fabaceae</taxon>
        <taxon>Papilionoideae</taxon>
        <taxon>50 kb inversion clade</taxon>
        <taxon>NPAAA clade</taxon>
        <taxon>Hologalegina</taxon>
        <taxon>IRL clade</taxon>
        <taxon>Trifolieae</taxon>
        <taxon>Trifolium</taxon>
    </lineage>
</organism>
<accession>A0A2Z6M962</accession>
<proteinExistence type="predicted"/>
<sequence length="54" mass="6405">MQVQRYCLTQCSADSAYHRLSASSADCSRRLWEQAARRNAKMQYRHLDAALYWH</sequence>
<dbReference type="EMBL" id="DF973188">
    <property type="protein sequence ID" value="GAU18593.1"/>
    <property type="molecule type" value="Genomic_DNA"/>
</dbReference>
<evidence type="ECO:0000313" key="1">
    <source>
        <dbReference type="EMBL" id="GAU18593.1"/>
    </source>
</evidence>
<reference evidence="2" key="1">
    <citation type="journal article" date="2017" name="Front. Plant Sci.">
        <title>Climate Clever Clovers: New Paradigm to Reduce the Environmental Footprint of Ruminants by Breeding Low Methanogenic Forages Utilizing Haplotype Variation.</title>
        <authorList>
            <person name="Kaur P."/>
            <person name="Appels R."/>
            <person name="Bayer P.E."/>
            <person name="Keeble-Gagnere G."/>
            <person name="Wang J."/>
            <person name="Hirakawa H."/>
            <person name="Shirasawa K."/>
            <person name="Vercoe P."/>
            <person name="Stefanova K."/>
            <person name="Durmic Z."/>
            <person name="Nichols P."/>
            <person name="Revell C."/>
            <person name="Isobe S.N."/>
            <person name="Edwards D."/>
            <person name="Erskine W."/>
        </authorList>
    </citation>
    <scope>NUCLEOTIDE SEQUENCE [LARGE SCALE GENOMIC DNA]</scope>
    <source>
        <strain evidence="2">cv. Daliak</strain>
    </source>
</reference>
<dbReference type="Proteomes" id="UP000242715">
    <property type="component" value="Unassembled WGS sequence"/>
</dbReference>